<evidence type="ECO:0000313" key="3">
    <source>
        <dbReference type="Proteomes" id="UP001066276"/>
    </source>
</evidence>
<feature type="compositionally biased region" description="Pro residues" evidence="1">
    <location>
        <begin position="1"/>
        <end position="10"/>
    </location>
</feature>
<sequence>MATPGPPPLVSPQQAASSHRRGAPLGRRVSRADNRVIPWDLHVRAPRTIPKDTRYVHLLSCSKQSSLLRSAWPLTGSPATSAAHHSCPRAARRHRKADERHRGRPQSSTEDCSRTPLHCVRASLPAQNFFSLPWVCDGTSNALGPAFGYTCFTRVRS</sequence>
<dbReference type="AlphaFoldDB" id="A0AAV7S9W5"/>
<organism evidence="2 3">
    <name type="scientific">Pleurodeles waltl</name>
    <name type="common">Iberian ribbed newt</name>
    <dbReference type="NCBI Taxonomy" id="8319"/>
    <lineage>
        <taxon>Eukaryota</taxon>
        <taxon>Metazoa</taxon>
        <taxon>Chordata</taxon>
        <taxon>Craniata</taxon>
        <taxon>Vertebrata</taxon>
        <taxon>Euteleostomi</taxon>
        <taxon>Amphibia</taxon>
        <taxon>Batrachia</taxon>
        <taxon>Caudata</taxon>
        <taxon>Salamandroidea</taxon>
        <taxon>Salamandridae</taxon>
        <taxon>Pleurodelinae</taxon>
        <taxon>Pleurodeles</taxon>
    </lineage>
</organism>
<feature type="region of interest" description="Disordered" evidence="1">
    <location>
        <begin position="74"/>
        <end position="113"/>
    </location>
</feature>
<proteinExistence type="predicted"/>
<dbReference type="Proteomes" id="UP001066276">
    <property type="component" value="Chromosome 4_2"/>
</dbReference>
<keyword evidence="3" id="KW-1185">Reference proteome</keyword>
<feature type="region of interest" description="Disordered" evidence="1">
    <location>
        <begin position="1"/>
        <end position="29"/>
    </location>
</feature>
<comment type="caution">
    <text evidence="2">The sequence shown here is derived from an EMBL/GenBank/DDBJ whole genome shotgun (WGS) entry which is preliminary data.</text>
</comment>
<dbReference type="EMBL" id="JANPWB010000008">
    <property type="protein sequence ID" value="KAJ1159873.1"/>
    <property type="molecule type" value="Genomic_DNA"/>
</dbReference>
<gene>
    <name evidence="2" type="ORF">NDU88_000377</name>
</gene>
<evidence type="ECO:0000313" key="2">
    <source>
        <dbReference type="EMBL" id="KAJ1159873.1"/>
    </source>
</evidence>
<feature type="compositionally biased region" description="Basic residues" evidence="1">
    <location>
        <begin position="86"/>
        <end position="95"/>
    </location>
</feature>
<protein>
    <submittedName>
        <fullName evidence="2">Uncharacterized protein</fullName>
    </submittedName>
</protein>
<evidence type="ECO:0000256" key="1">
    <source>
        <dbReference type="SAM" id="MobiDB-lite"/>
    </source>
</evidence>
<accession>A0AAV7S9W5</accession>
<name>A0AAV7S9W5_PLEWA</name>
<reference evidence="2" key="1">
    <citation type="journal article" date="2022" name="bioRxiv">
        <title>Sequencing and chromosome-scale assembly of the giantPleurodeles waltlgenome.</title>
        <authorList>
            <person name="Brown T."/>
            <person name="Elewa A."/>
            <person name="Iarovenko S."/>
            <person name="Subramanian E."/>
            <person name="Araus A.J."/>
            <person name="Petzold A."/>
            <person name="Susuki M."/>
            <person name="Suzuki K.-i.T."/>
            <person name="Hayashi T."/>
            <person name="Toyoda A."/>
            <person name="Oliveira C."/>
            <person name="Osipova E."/>
            <person name="Leigh N.D."/>
            <person name="Simon A."/>
            <person name="Yun M.H."/>
        </authorList>
    </citation>
    <scope>NUCLEOTIDE SEQUENCE</scope>
    <source>
        <strain evidence="2">20211129_DDA</strain>
        <tissue evidence="2">Liver</tissue>
    </source>
</reference>